<evidence type="ECO:0000313" key="2">
    <source>
        <dbReference type="Proteomes" id="UP000694501"/>
    </source>
</evidence>
<gene>
    <name evidence="1" type="ORF">JGS22_009660</name>
</gene>
<dbReference type="Proteomes" id="UP000694501">
    <property type="component" value="Unassembled WGS sequence"/>
</dbReference>
<organism evidence="1 2">
    <name type="scientific">Streptomyces tardus</name>
    <dbReference type="NCBI Taxonomy" id="2780544"/>
    <lineage>
        <taxon>Bacteria</taxon>
        <taxon>Bacillati</taxon>
        <taxon>Actinomycetota</taxon>
        <taxon>Actinomycetes</taxon>
        <taxon>Kitasatosporales</taxon>
        <taxon>Streptomycetaceae</taxon>
        <taxon>Streptomyces</taxon>
    </lineage>
</organism>
<proteinExistence type="predicted"/>
<dbReference type="EMBL" id="JAELVF020000001">
    <property type="protein sequence ID" value="MBU7597875.1"/>
    <property type="molecule type" value="Genomic_DNA"/>
</dbReference>
<comment type="caution">
    <text evidence="1">The sequence shown here is derived from an EMBL/GenBank/DDBJ whole genome shotgun (WGS) entry which is preliminary data.</text>
</comment>
<keyword evidence="2" id="KW-1185">Reference proteome</keyword>
<sequence>MLAGSRPGRPAYTRRGAAALRPAARLPEYGRLIVPAPAPEEIAEPDAEVTCRVDEVNAVSGRGRTVTAAGPVEAVADPYEHAHCRRVLRGPAHGRHDSVLPTMPHTVHGFHLASR</sequence>
<name>A0A949N1I9_9ACTN</name>
<accession>A0A949N1I9</accession>
<protein>
    <submittedName>
        <fullName evidence="1">Pyridoxamine 5'-phosphate oxidase family protein</fullName>
    </submittedName>
</protein>
<reference evidence="1" key="1">
    <citation type="submission" date="2021-06" db="EMBL/GenBank/DDBJ databases">
        <title>Sequencing of actinobacteria type strains.</title>
        <authorList>
            <person name="Nguyen G.-S."/>
            <person name="Wentzel A."/>
        </authorList>
    </citation>
    <scope>NUCLEOTIDE SEQUENCE</scope>
    <source>
        <strain evidence="1">P38-E01</strain>
    </source>
</reference>
<dbReference type="AlphaFoldDB" id="A0A949N1I9"/>
<evidence type="ECO:0000313" key="1">
    <source>
        <dbReference type="EMBL" id="MBU7597875.1"/>
    </source>
</evidence>